<name>A0A1G7K827_9FIRM</name>
<evidence type="ECO:0000313" key="11">
    <source>
        <dbReference type="Proteomes" id="UP000243333"/>
    </source>
</evidence>
<feature type="binding site" evidence="4">
    <location>
        <position position="233"/>
    </location>
    <ligand>
        <name>D-glyceraldehyde 3-phosphate</name>
        <dbReference type="ChEBI" id="CHEBI:59776"/>
    </ligand>
</feature>
<feature type="binding site" evidence="4">
    <location>
        <position position="182"/>
    </location>
    <ligand>
        <name>D-glyceraldehyde 3-phosphate</name>
        <dbReference type="ChEBI" id="CHEBI:59776"/>
    </ligand>
</feature>
<feature type="binding site" evidence="5">
    <location>
        <begin position="12"/>
        <end position="13"/>
    </location>
    <ligand>
        <name>NAD(+)</name>
        <dbReference type="ChEBI" id="CHEBI:57540"/>
    </ligand>
</feature>
<feature type="binding site" evidence="5">
    <location>
        <position position="78"/>
    </location>
    <ligand>
        <name>NAD(+)</name>
        <dbReference type="ChEBI" id="CHEBI:57540"/>
    </ligand>
</feature>
<dbReference type="Gene3D" id="3.40.50.720">
    <property type="entry name" value="NAD(P)-binding Rossmann-like Domain"/>
    <property type="match status" value="1"/>
</dbReference>
<keyword evidence="5" id="KW-0520">NAD</keyword>
<dbReference type="Proteomes" id="UP000243333">
    <property type="component" value="Unassembled WGS sequence"/>
</dbReference>
<feature type="binding site" evidence="5">
    <location>
        <position position="120"/>
    </location>
    <ligand>
        <name>NAD(+)</name>
        <dbReference type="ChEBI" id="CHEBI:57540"/>
    </ligand>
</feature>
<dbReference type="STRING" id="1123285.SAMN05660235_01236"/>
<feature type="site" description="Activates thiol group during catalysis" evidence="6">
    <location>
        <position position="179"/>
    </location>
</feature>
<dbReference type="GO" id="GO:0050661">
    <property type="term" value="F:NADP binding"/>
    <property type="evidence" value="ECO:0007669"/>
    <property type="project" value="InterPro"/>
</dbReference>
<dbReference type="PIRSF" id="PIRSF000149">
    <property type="entry name" value="GAP_DH"/>
    <property type="match status" value="1"/>
</dbReference>
<evidence type="ECO:0000256" key="4">
    <source>
        <dbReference type="PIRSR" id="PIRSR000149-2"/>
    </source>
</evidence>
<comment type="similarity">
    <text evidence="1 7">Belongs to the glyceraldehyde-3-phosphate dehydrogenase family.</text>
</comment>
<dbReference type="SUPFAM" id="SSF55347">
    <property type="entry name" value="Glyceraldehyde-3-phosphate dehydrogenase-like, C-terminal domain"/>
    <property type="match status" value="1"/>
</dbReference>
<feature type="binding site" evidence="4">
    <location>
        <begin position="210"/>
        <end position="211"/>
    </location>
    <ligand>
        <name>D-glyceraldehyde 3-phosphate</name>
        <dbReference type="ChEBI" id="CHEBI:59776"/>
    </ligand>
</feature>
<evidence type="ECO:0000256" key="7">
    <source>
        <dbReference type="RuleBase" id="RU000397"/>
    </source>
</evidence>
<proteinExistence type="inferred from homology"/>
<gene>
    <name evidence="10" type="ORF">SAMN05660235_01236</name>
</gene>
<dbReference type="Pfam" id="PF00044">
    <property type="entry name" value="Gp_dh_N"/>
    <property type="match status" value="1"/>
</dbReference>
<dbReference type="FunFam" id="3.40.50.720:FF:000001">
    <property type="entry name" value="Glyceraldehyde-3-phosphate dehydrogenase"/>
    <property type="match status" value="1"/>
</dbReference>
<dbReference type="Pfam" id="PF02800">
    <property type="entry name" value="Gp_dh_C"/>
    <property type="match status" value="1"/>
</dbReference>
<dbReference type="CDD" id="cd05214">
    <property type="entry name" value="GAPDH_I_N"/>
    <property type="match status" value="1"/>
</dbReference>
<dbReference type="InterPro" id="IPR036291">
    <property type="entry name" value="NAD(P)-bd_dom_sf"/>
</dbReference>
<dbReference type="NCBIfam" id="TIGR01534">
    <property type="entry name" value="GAPDH-I"/>
    <property type="match status" value="1"/>
</dbReference>
<dbReference type="PANTHER" id="PTHR43148">
    <property type="entry name" value="GLYCERALDEHYDE-3-PHOSPHATE DEHYDROGENASE 2"/>
    <property type="match status" value="1"/>
</dbReference>
<dbReference type="RefSeq" id="WP_093689105.1">
    <property type="nucleotide sequence ID" value="NZ_FNBU01000007.1"/>
</dbReference>
<evidence type="ECO:0000256" key="6">
    <source>
        <dbReference type="PIRSR" id="PIRSR000149-4"/>
    </source>
</evidence>
<keyword evidence="2 8" id="KW-0560">Oxidoreductase</keyword>
<dbReference type="EC" id="1.2.1.-" evidence="8"/>
<evidence type="ECO:0000313" key="10">
    <source>
        <dbReference type="EMBL" id="SDF33403.1"/>
    </source>
</evidence>
<feature type="domain" description="Glyceraldehyde 3-phosphate dehydrogenase NAD(P) binding" evidence="9">
    <location>
        <begin position="3"/>
        <end position="152"/>
    </location>
</feature>
<evidence type="ECO:0000256" key="2">
    <source>
        <dbReference type="ARBA" id="ARBA00023002"/>
    </source>
</evidence>
<dbReference type="PRINTS" id="PR00078">
    <property type="entry name" value="G3PDHDRGNASE"/>
</dbReference>
<dbReference type="SUPFAM" id="SSF51735">
    <property type="entry name" value="NAD(P)-binding Rossmann-fold domains"/>
    <property type="match status" value="1"/>
</dbReference>
<dbReference type="InterPro" id="IPR020831">
    <property type="entry name" value="GlycerAld/Erythrose_P_DH"/>
</dbReference>
<keyword evidence="11" id="KW-1185">Reference proteome</keyword>
<dbReference type="AlphaFoldDB" id="A0A1G7K827"/>
<dbReference type="InterPro" id="IPR020828">
    <property type="entry name" value="GlycerAld_3-P_DH_NAD(P)-bd"/>
</dbReference>
<feature type="binding site" evidence="5">
    <location>
        <position position="315"/>
    </location>
    <ligand>
        <name>NAD(+)</name>
        <dbReference type="ChEBI" id="CHEBI:57540"/>
    </ligand>
</feature>
<dbReference type="FunFam" id="3.30.360.10:FF:000002">
    <property type="entry name" value="Glyceraldehyde-3-phosphate dehydrogenase"/>
    <property type="match status" value="1"/>
</dbReference>
<dbReference type="Gene3D" id="3.30.360.10">
    <property type="entry name" value="Dihydrodipicolinate Reductase, domain 2"/>
    <property type="match status" value="1"/>
</dbReference>
<evidence type="ECO:0000259" key="9">
    <source>
        <dbReference type="SMART" id="SM00846"/>
    </source>
</evidence>
<dbReference type="CDD" id="cd18126">
    <property type="entry name" value="GAPDH_I_C"/>
    <property type="match status" value="1"/>
</dbReference>
<dbReference type="GO" id="GO:0051287">
    <property type="term" value="F:NAD binding"/>
    <property type="evidence" value="ECO:0007669"/>
    <property type="project" value="InterPro"/>
</dbReference>
<feature type="active site" description="Nucleophile" evidence="3">
    <location>
        <position position="152"/>
    </location>
</feature>
<dbReference type="OrthoDB" id="9803304at2"/>
<sequence length="349" mass="37646">MPIRIGINGFGRIGRMCLRAALRNEDVEVVAINSTSSPQASAHLLKYDSVHGKLTNTVEATDSEIVIDGRPIRVISDRNPANLPWGKLGVDIVIEATGKFNSGKDCEIHLENGAKKVIITAPAKDNAPTFVMGVNQASYLPEVHHIVSNASCTTNCLAPIVKVIHDNFGIVTGIMSTVHAFTTDQRSLDNSHKDLRRARSCVQSIVPTTTGAAKAIGLVIPELKGKLNGIAIRVPVPNVSLTDLVVELSRDVTVEDINNALRSAANGPMKGIIEYCDEPLVSADFLGNSHSAIVDALSTMIVGHRTAKILAWYDNEWGYSCRVIDLARYIGQRLAQAENQPARLKAVGY</sequence>
<protein>
    <recommendedName>
        <fullName evidence="8">Glyceraldehyde-3-phosphate dehydrogenase</fullName>
        <ecNumber evidence="8">1.2.1.-</ecNumber>
    </recommendedName>
</protein>
<evidence type="ECO:0000256" key="3">
    <source>
        <dbReference type="PIRSR" id="PIRSR000149-1"/>
    </source>
</evidence>
<dbReference type="EMBL" id="FNBU01000007">
    <property type="protein sequence ID" value="SDF33403.1"/>
    <property type="molecule type" value="Genomic_DNA"/>
</dbReference>
<dbReference type="InterPro" id="IPR006424">
    <property type="entry name" value="Glyceraldehyde-3-P_DH_1"/>
</dbReference>
<dbReference type="PROSITE" id="PS00071">
    <property type="entry name" value="GAPDH"/>
    <property type="match status" value="1"/>
</dbReference>
<dbReference type="SMART" id="SM00846">
    <property type="entry name" value="Gp_dh_N"/>
    <property type="match status" value="1"/>
</dbReference>
<accession>A0A1G7K827</accession>
<dbReference type="InterPro" id="IPR020829">
    <property type="entry name" value="GlycerAld_3-P_DH_cat"/>
</dbReference>
<keyword evidence="5" id="KW-0547">Nucleotide-binding</keyword>
<organism evidence="10 11">
    <name type="scientific">Sporolituus thermophilus DSM 23256</name>
    <dbReference type="NCBI Taxonomy" id="1123285"/>
    <lineage>
        <taxon>Bacteria</taxon>
        <taxon>Bacillati</taxon>
        <taxon>Bacillota</taxon>
        <taxon>Negativicutes</taxon>
        <taxon>Selenomonadales</taxon>
        <taxon>Sporomusaceae</taxon>
        <taxon>Sporolituus</taxon>
    </lineage>
</organism>
<evidence type="ECO:0000256" key="5">
    <source>
        <dbReference type="PIRSR" id="PIRSR000149-3"/>
    </source>
</evidence>
<dbReference type="GO" id="GO:0016620">
    <property type="term" value="F:oxidoreductase activity, acting on the aldehyde or oxo group of donors, NAD or NADP as acceptor"/>
    <property type="evidence" value="ECO:0007669"/>
    <property type="project" value="InterPro"/>
</dbReference>
<evidence type="ECO:0000256" key="1">
    <source>
        <dbReference type="ARBA" id="ARBA00007406"/>
    </source>
</evidence>
<evidence type="ECO:0000256" key="8">
    <source>
        <dbReference type="RuleBase" id="RU361160"/>
    </source>
</evidence>
<feature type="binding site" evidence="4">
    <location>
        <begin position="151"/>
        <end position="153"/>
    </location>
    <ligand>
        <name>D-glyceraldehyde 3-phosphate</name>
        <dbReference type="ChEBI" id="CHEBI:59776"/>
    </ligand>
</feature>
<dbReference type="InterPro" id="IPR020830">
    <property type="entry name" value="GlycerAld_3-P_DH_AS"/>
</dbReference>
<dbReference type="GO" id="GO:0006006">
    <property type="term" value="P:glucose metabolic process"/>
    <property type="evidence" value="ECO:0007669"/>
    <property type="project" value="InterPro"/>
</dbReference>
<reference evidence="11" key="1">
    <citation type="submission" date="2016-10" db="EMBL/GenBank/DDBJ databases">
        <authorList>
            <person name="Varghese N."/>
            <person name="Submissions S."/>
        </authorList>
    </citation>
    <scope>NUCLEOTIDE SEQUENCE [LARGE SCALE GENOMIC DNA]</scope>
    <source>
        <strain evidence="11">DSM 23256</strain>
    </source>
</reference>